<accession>A0ACC2CN22</accession>
<name>A0ACC2CN22_DIPCM</name>
<comment type="caution">
    <text evidence="1">The sequence shown here is derived from an EMBL/GenBank/DDBJ whole genome shotgun (WGS) entry which is preliminary data.</text>
</comment>
<proteinExistence type="predicted"/>
<dbReference type="Proteomes" id="UP001162992">
    <property type="component" value="Chromosome 9"/>
</dbReference>
<reference evidence="2" key="1">
    <citation type="journal article" date="2024" name="Proc. Natl. Acad. Sci. U.S.A.">
        <title>Extraordinary preservation of gene collinearity over three hundred million years revealed in homosporous lycophytes.</title>
        <authorList>
            <person name="Li C."/>
            <person name="Wickell D."/>
            <person name="Kuo L.Y."/>
            <person name="Chen X."/>
            <person name="Nie B."/>
            <person name="Liao X."/>
            <person name="Peng D."/>
            <person name="Ji J."/>
            <person name="Jenkins J."/>
            <person name="Williams M."/>
            <person name="Shu S."/>
            <person name="Plott C."/>
            <person name="Barry K."/>
            <person name="Rajasekar S."/>
            <person name="Grimwood J."/>
            <person name="Han X."/>
            <person name="Sun S."/>
            <person name="Hou Z."/>
            <person name="He W."/>
            <person name="Dai G."/>
            <person name="Sun C."/>
            <person name="Schmutz J."/>
            <person name="Leebens-Mack J.H."/>
            <person name="Li F.W."/>
            <person name="Wang L."/>
        </authorList>
    </citation>
    <scope>NUCLEOTIDE SEQUENCE [LARGE SCALE GENOMIC DNA]</scope>
    <source>
        <strain evidence="2">cv. PW_Plant_1</strain>
    </source>
</reference>
<protein>
    <submittedName>
        <fullName evidence="1">Uncharacterized protein</fullName>
    </submittedName>
</protein>
<sequence length="339" mass="37850">MAPIQRTSQQWVEKYRPKQVKDVAYQDEVVRTLMNTLETGNLPHLLFYGPPGTGKTSTALAIAHQLYGPELYKTRVLELNASDDRGINVVRTKIKDFAAVAVGSGISGYPCPPFKIIILDEADSMTEDAQNALRRTMETFSKVTRFCFICNYISRIIEPLASRCAKFRFKPLVEDIMSQRISYICQEEGLHLDSEALSSLSRISEGDLRRAITCLQSSARLYGSSISSENIISVSGIIPHAVIQSLFEACKTGVFDQSQKEVTNIIAEGYPVSQVLSQLHDLIVVADDLSDDQKARICERLSEADKCLIDGADEYLQLMDVASNTMRTLCNMTQECTYY</sequence>
<keyword evidence="2" id="KW-1185">Reference proteome</keyword>
<dbReference type="EMBL" id="CM055100">
    <property type="protein sequence ID" value="KAJ7543434.1"/>
    <property type="molecule type" value="Genomic_DNA"/>
</dbReference>
<evidence type="ECO:0000313" key="2">
    <source>
        <dbReference type="Proteomes" id="UP001162992"/>
    </source>
</evidence>
<organism evidence="1 2">
    <name type="scientific">Diphasiastrum complanatum</name>
    <name type="common">Issler's clubmoss</name>
    <name type="synonym">Lycopodium complanatum</name>
    <dbReference type="NCBI Taxonomy" id="34168"/>
    <lineage>
        <taxon>Eukaryota</taxon>
        <taxon>Viridiplantae</taxon>
        <taxon>Streptophyta</taxon>
        <taxon>Embryophyta</taxon>
        <taxon>Tracheophyta</taxon>
        <taxon>Lycopodiopsida</taxon>
        <taxon>Lycopodiales</taxon>
        <taxon>Lycopodiaceae</taxon>
        <taxon>Lycopodioideae</taxon>
        <taxon>Diphasiastrum</taxon>
    </lineage>
</organism>
<gene>
    <name evidence="1" type="ORF">O6H91_09G038200</name>
</gene>
<evidence type="ECO:0000313" key="1">
    <source>
        <dbReference type="EMBL" id="KAJ7543434.1"/>
    </source>
</evidence>